<comment type="similarity">
    <text evidence="8">Belongs to the TonB-dependent receptor family.</text>
</comment>
<dbReference type="GO" id="GO:0015344">
    <property type="term" value="F:siderophore uptake transmembrane transporter activity"/>
    <property type="evidence" value="ECO:0007669"/>
    <property type="project" value="TreeGrafter"/>
</dbReference>
<dbReference type="RefSeq" id="WP_055397035.1">
    <property type="nucleotide sequence ID" value="NZ_LCTZ01000002.1"/>
</dbReference>
<dbReference type="STRING" id="346185.AAY42_16050"/>
<evidence type="ECO:0000256" key="8">
    <source>
        <dbReference type="PROSITE-ProRule" id="PRU01360"/>
    </source>
</evidence>
<comment type="caution">
    <text evidence="11">The sequence shown here is derived from an EMBL/GenBank/DDBJ whole genome shotgun (WGS) entry which is preliminary data.</text>
</comment>
<dbReference type="InterPro" id="IPR008969">
    <property type="entry name" value="CarboxyPept-like_regulatory"/>
</dbReference>
<dbReference type="GO" id="GO:0044718">
    <property type="term" value="P:siderophore transmembrane transport"/>
    <property type="evidence" value="ECO:0007669"/>
    <property type="project" value="TreeGrafter"/>
</dbReference>
<evidence type="ECO:0000256" key="1">
    <source>
        <dbReference type="ARBA" id="ARBA00004571"/>
    </source>
</evidence>
<dbReference type="Gene3D" id="2.60.40.1120">
    <property type="entry name" value="Carboxypeptidase-like, regulatory domain"/>
    <property type="match status" value="1"/>
</dbReference>
<keyword evidence="2 8" id="KW-0813">Transport</keyword>
<dbReference type="InterPro" id="IPR039426">
    <property type="entry name" value="TonB-dep_rcpt-like"/>
</dbReference>
<dbReference type="InterPro" id="IPR037066">
    <property type="entry name" value="Plug_dom_sf"/>
</dbReference>
<evidence type="ECO:0000259" key="10">
    <source>
        <dbReference type="Pfam" id="PF07715"/>
    </source>
</evidence>
<protein>
    <recommendedName>
        <fullName evidence="10">TonB-dependent receptor plug domain-containing protein</fullName>
    </recommendedName>
</protein>
<accession>A0A0Q1DQQ0</accession>
<dbReference type="PANTHER" id="PTHR30069">
    <property type="entry name" value="TONB-DEPENDENT OUTER MEMBRANE RECEPTOR"/>
    <property type="match status" value="1"/>
</dbReference>
<gene>
    <name evidence="11" type="ORF">AAY42_16050</name>
</gene>
<evidence type="ECO:0000256" key="6">
    <source>
        <dbReference type="ARBA" id="ARBA00023136"/>
    </source>
</evidence>
<dbReference type="SUPFAM" id="SSF56935">
    <property type="entry name" value="Porins"/>
    <property type="match status" value="1"/>
</dbReference>
<proteinExistence type="inferred from homology"/>
<keyword evidence="7 8" id="KW-0998">Cell outer membrane</keyword>
<evidence type="ECO:0000256" key="2">
    <source>
        <dbReference type="ARBA" id="ARBA00022448"/>
    </source>
</evidence>
<evidence type="ECO:0000256" key="3">
    <source>
        <dbReference type="ARBA" id="ARBA00022452"/>
    </source>
</evidence>
<organism evidence="11 12">
    <name type="scientific">Flagellimonas eckloniae</name>
    <dbReference type="NCBI Taxonomy" id="346185"/>
    <lineage>
        <taxon>Bacteria</taxon>
        <taxon>Pseudomonadati</taxon>
        <taxon>Bacteroidota</taxon>
        <taxon>Flavobacteriia</taxon>
        <taxon>Flavobacteriales</taxon>
        <taxon>Flavobacteriaceae</taxon>
        <taxon>Flagellimonas</taxon>
    </lineage>
</organism>
<evidence type="ECO:0000313" key="11">
    <source>
        <dbReference type="EMBL" id="KQC31230.1"/>
    </source>
</evidence>
<dbReference type="InterPro" id="IPR012910">
    <property type="entry name" value="Plug_dom"/>
</dbReference>
<name>A0A0Q1DQQ0_9FLAO</name>
<dbReference type="SUPFAM" id="SSF49464">
    <property type="entry name" value="Carboxypeptidase regulatory domain-like"/>
    <property type="match status" value="1"/>
</dbReference>
<keyword evidence="6 8" id="KW-0472">Membrane</keyword>
<keyword evidence="12" id="KW-1185">Reference proteome</keyword>
<dbReference type="PROSITE" id="PS52016">
    <property type="entry name" value="TONB_DEPENDENT_REC_3"/>
    <property type="match status" value="1"/>
</dbReference>
<keyword evidence="3 8" id="KW-1134">Transmembrane beta strand</keyword>
<feature type="domain" description="TonB-dependent receptor plug" evidence="10">
    <location>
        <begin position="116"/>
        <end position="223"/>
    </location>
</feature>
<evidence type="ECO:0000256" key="5">
    <source>
        <dbReference type="ARBA" id="ARBA00022729"/>
    </source>
</evidence>
<evidence type="ECO:0000313" key="12">
    <source>
        <dbReference type="Proteomes" id="UP000050827"/>
    </source>
</evidence>
<dbReference type="Gene3D" id="2.170.130.10">
    <property type="entry name" value="TonB-dependent receptor, plug domain"/>
    <property type="match status" value="1"/>
</dbReference>
<evidence type="ECO:0000256" key="7">
    <source>
        <dbReference type="ARBA" id="ARBA00023237"/>
    </source>
</evidence>
<keyword evidence="4 8" id="KW-0812">Transmembrane</keyword>
<dbReference type="EMBL" id="LCTZ01000002">
    <property type="protein sequence ID" value="KQC31230.1"/>
    <property type="molecule type" value="Genomic_DNA"/>
</dbReference>
<dbReference type="AlphaFoldDB" id="A0A0Q1DQQ0"/>
<comment type="subcellular location">
    <subcellularLocation>
        <location evidence="1 8">Cell outer membrane</location>
        <topology evidence="1 8">Multi-pass membrane protein</topology>
    </subcellularLocation>
</comment>
<evidence type="ECO:0000256" key="4">
    <source>
        <dbReference type="ARBA" id="ARBA00022692"/>
    </source>
</evidence>
<dbReference type="Pfam" id="PF13715">
    <property type="entry name" value="CarbopepD_reg_2"/>
    <property type="match status" value="1"/>
</dbReference>
<dbReference type="NCBIfam" id="TIGR04056">
    <property type="entry name" value="OMP_RagA_SusC"/>
    <property type="match status" value="1"/>
</dbReference>
<evidence type="ECO:0000256" key="9">
    <source>
        <dbReference type="SAM" id="SignalP"/>
    </source>
</evidence>
<dbReference type="GO" id="GO:0009279">
    <property type="term" value="C:cell outer membrane"/>
    <property type="evidence" value="ECO:0007669"/>
    <property type="project" value="UniProtKB-SubCell"/>
</dbReference>
<reference evidence="11 12" key="1">
    <citation type="submission" date="2015-04" db="EMBL/GenBank/DDBJ databases">
        <title>Complete genome of flavobacterium.</title>
        <authorList>
            <person name="Kwon Y.M."/>
            <person name="Kim S.-J."/>
        </authorList>
    </citation>
    <scope>NUCLEOTIDE SEQUENCE [LARGE SCALE GENOMIC DNA]</scope>
    <source>
        <strain evidence="11 12">DK169</strain>
    </source>
</reference>
<dbReference type="Gene3D" id="2.40.170.20">
    <property type="entry name" value="TonB-dependent receptor, beta-barrel domain"/>
    <property type="match status" value="1"/>
</dbReference>
<feature type="chain" id="PRO_5006189700" description="TonB-dependent receptor plug domain-containing protein" evidence="9">
    <location>
        <begin position="23"/>
        <end position="1033"/>
    </location>
</feature>
<keyword evidence="5 9" id="KW-0732">Signal</keyword>
<dbReference type="InterPro" id="IPR036942">
    <property type="entry name" value="Beta-barrel_TonB_sf"/>
</dbReference>
<feature type="signal peptide" evidence="9">
    <location>
        <begin position="1"/>
        <end position="22"/>
    </location>
</feature>
<dbReference type="PANTHER" id="PTHR30069:SF29">
    <property type="entry name" value="HEMOGLOBIN AND HEMOGLOBIN-HAPTOGLOBIN-BINDING PROTEIN 1-RELATED"/>
    <property type="match status" value="1"/>
</dbReference>
<dbReference type="Proteomes" id="UP000050827">
    <property type="component" value="Unassembled WGS sequence"/>
</dbReference>
<dbReference type="InterPro" id="IPR023996">
    <property type="entry name" value="TonB-dep_OMP_SusC/RagA"/>
</dbReference>
<dbReference type="Pfam" id="PF07715">
    <property type="entry name" value="Plug"/>
    <property type="match status" value="1"/>
</dbReference>
<dbReference type="PATRIC" id="fig|1547436.3.peg.3308"/>
<dbReference type="OrthoDB" id="9768177at2"/>
<sequence>MRTKLNGLLTLFMALIVQISFAQDKTISGNVTDTDGLPLPGVNIVVGGTTNGTQTDFDGNYSINASEGQILLFSYIGQKDERRTVGASSTINVQMQEDAQALGEVVVTGVAQGTSKKKLAFKVETVPVTGVQSVPTPDAASALIGKVAGAQIVQGGGNPLRNSAVILRGASSIEGSTAPLIIVDGIITEGFLNEFSTQDIKSIEVVKGAAASSLYGSLAGNGVIQIITKQGTTEKPRVTLRFENGFSNVQNQYPVARNHDRLLDANGNFDVSSGAIVPDPDGIFDNPWPGQIVDNVGNLITSQAYQQITASVSQRLDKVSYFTSLERTEVAGIIDGVKPLIRTNARLNFKVDLSDRLQLDMTNYVVRRTGQEVQQSGQGDNIFFNLLTADPTVDLSIPNADGSFVPFYEGNGFLNEYQNPLYVSRNQAQDLQINRLTSAINLKYKITDNLTFDTQVSTDRGSQRFTNLFPKGYISGSQFNANVDNGFIFDLRASRARVNAAAQLNYNNSFGDFNLRSSLRYLHEDVKSEFTTAQGSNFLTEGVTTLQQATENILITSGATREKTQNVFFSMDLDWKDKIIIGAFARTDRSSLFGEENRDQFFYRGSFAYRLGEDITADWLDELKFRASFGTAGLRPNFGDIFETFTVTQGNVSPLQIGNPNLQSPTIEELEVGIDVAILNKLELSLTYAKSNTEDAILTVPLSGAVPGTVQRQNVASTEYEAWEAAFSGTPIENDNFSWDFGVTFAAVDNMITDLGDVAPFNRNIINFGGQITAAVDADPAVNVFRVEAGQPFGAMFGNSLAQSLDDLTVQNGVVINEGLNLPLSDFSVNEFGHVIVTANEGQSGLVSAGGEQAIRKWNPDDNQAAVGVFGDTNPDFIMGFKNTWTYKNLSLYALIDMQIGGDVYNYTKQLLYFNDRHGDLDSFGAAGQQSSYANASSTIYNGGAPIDYFVEDASFAKIREISLSYTLDGDTFGPKIPLESVKFTLSGRNLHTFTNYSGFDPEVALSGSPIFKLDEFSFPVFRTFAASVQVTF</sequence>